<evidence type="ECO:0000313" key="2">
    <source>
        <dbReference type="Proteomes" id="UP000828941"/>
    </source>
</evidence>
<protein>
    <submittedName>
        <fullName evidence="1">Uncharacterized protein</fullName>
    </submittedName>
</protein>
<name>A0ACB9PKK4_BAUVA</name>
<organism evidence="1 2">
    <name type="scientific">Bauhinia variegata</name>
    <name type="common">Purple orchid tree</name>
    <name type="synonym">Phanera variegata</name>
    <dbReference type="NCBI Taxonomy" id="167791"/>
    <lineage>
        <taxon>Eukaryota</taxon>
        <taxon>Viridiplantae</taxon>
        <taxon>Streptophyta</taxon>
        <taxon>Embryophyta</taxon>
        <taxon>Tracheophyta</taxon>
        <taxon>Spermatophyta</taxon>
        <taxon>Magnoliopsida</taxon>
        <taxon>eudicotyledons</taxon>
        <taxon>Gunneridae</taxon>
        <taxon>Pentapetalae</taxon>
        <taxon>rosids</taxon>
        <taxon>fabids</taxon>
        <taxon>Fabales</taxon>
        <taxon>Fabaceae</taxon>
        <taxon>Cercidoideae</taxon>
        <taxon>Cercideae</taxon>
        <taxon>Bauhiniinae</taxon>
        <taxon>Bauhinia</taxon>
    </lineage>
</organism>
<comment type="caution">
    <text evidence="1">The sequence shown here is derived from an EMBL/GenBank/DDBJ whole genome shotgun (WGS) entry which is preliminary data.</text>
</comment>
<dbReference type="EMBL" id="CM039429">
    <property type="protein sequence ID" value="KAI4349364.1"/>
    <property type="molecule type" value="Genomic_DNA"/>
</dbReference>
<reference evidence="1 2" key="1">
    <citation type="journal article" date="2022" name="DNA Res.">
        <title>Chromosomal-level genome assembly of the orchid tree Bauhinia variegata (Leguminosae; Cercidoideae) supports the allotetraploid origin hypothesis of Bauhinia.</title>
        <authorList>
            <person name="Zhong Y."/>
            <person name="Chen Y."/>
            <person name="Zheng D."/>
            <person name="Pang J."/>
            <person name="Liu Y."/>
            <person name="Luo S."/>
            <person name="Meng S."/>
            <person name="Qian L."/>
            <person name="Wei D."/>
            <person name="Dai S."/>
            <person name="Zhou R."/>
        </authorList>
    </citation>
    <scope>NUCLEOTIDE SEQUENCE [LARGE SCALE GENOMIC DNA]</scope>
    <source>
        <strain evidence="1">BV-YZ2020</strain>
    </source>
</reference>
<gene>
    <name evidence="1" type="ORF">L6164_009957</name>
</gene>
<accession>A0ACB9PKK4</accession>
<evidence type="ECO:0000313" key="1">
    <source>
        <dbReference type="EMBL" id="KAI4349364.1"/>
    </source>
</evidence>
<keyword evidence="2" id="KW-1185">Reference proteome</keyword>
<dbReference type="Proteomes" id="UP000828941">
    <property type="component" value="Chromosome 4"/>
</dbReference>
<proteinExistence type="predicted"/>
<sequence>MSTKTMRLPPRRVLTHGASSNNKRKERDDGFDGLKPSSTTVTSTKVAKPDKPRNALEQPPPSSSNQLLLAGYLAHEYLTKGTLFGQKWEPAQSENPTAKPDRKKEKPSEKGGAEPANRRTEQQTEKEKYERYVEVAGLLKEKGAHLPGIVNPTQLARFLQL</sequence>